<name>A0A1A9Z795_GLOPL</name>
<organism evidence="1 2">
    <name type="scientific">Glossina pallidipes</name>
    <name type="common">Tsetse fly</name>
    <dbReference type="NCBI Taxonomy" id="7398"/>
    <lineage>
        <taxon>Eukaryota</taxon>
        <taxon>Metazoa</taxon>
        <taxon>Ecdysozoa</taxon>
        <taxon>Arthropoda</taxon>
        <taxon>Hexapoda</taxon>
        <taxon>Insecta</taxon>
        <taxon>Pterygota</taxon>
        <taxon>Neoptera</taxon>
        <taxon>Endopterygota</taxon>
        <taxon>Diptera</taxon>
        <taxon>Brachycera</taxon>
        <taxon>Muscomorpha</taxon>
        <taxon>Hippoboscoidea</taxon>
        <taxon>Glossinidae</taxon>
        <taxon>Glossina</taxon>
    </lineage>
</organism>
<dbReference type="AlphaFoldDB" id="A0A1A9Z795"/>
<keyword evidence="2" id="KW-1185">Reference proteome</keyword>
<reference evidence="2" key="1">
    <citation type="submission" date="2014-03" db="EMBL/GenBank/DDBJ databases">
        <authorList>
            <person name="Aksoy S."/>
            <person name="Warren W."/>
            <person name="Wilson R.K."/>
        </authorList>
    </citation>
    <scope>NUCLEOTIDE SEQUENCE [LARGE SCALE GENOMIC DNA]</scope>
    <source>
        <strain evidence="2">IAEA</strain>
    </source>
</reference>
<reference evidence="1" key="2">
    <citation type="submission" date="2020-05" db="UniProtKB">
        <authorList>
            <consortium name="EnsemblMetazoa"/>
        </authorList>
    </citation>
    <scope>IDENTIFICATION</scope>
    <source>
        <strain evidence="1">IAEA</strain>
    </source>
</reference>
<evidence type="ECO:0000313" key="1">
    <source>
        <dbReference type="EnsemblMetazoa" id="GPAI006046-PA"/>
    </source>
</evidence>
<sequence length="123" mass="13468">MKRNACLHNSEDFSKSLMNGVKAKISDNTADNVLGARDLISELQELKYFFLDNSFIVSVVVDVNVIGFRHKMLKIKGMKIRVNAVILHSRSLTATSRAITMSIATSTITIINAISPLTAATVT</sequence>
<dbReference type="VEuPathDB" id="VectorBase:GPAI006046"/>
<dbReference type="EnsemblMetazoa" id="GPAI006046-RA">
    <property type="protein sequence ID" value="GPAI006046-PA"/>
    <property type="gene ID" value="GPAI006046"/>
</dbReference>
<proteinExistence type="predicted"/>
<accession>A0A1A9Z795</accession>
<dbReference type="Proteomes" id="UP000092445">
    <property type="component" value="Unassembled WGS sequence"/>
</dbReference>
<evidence type="ECO:0000313" key="2">
    <source>
        <dbReference type="Proteomes" id="UP000092445"/>
    </source>
</evidence>
<protein>
    <submittedName>
        <fullName evidence="1">Uncharacterized protein</fullName>
    </submittedName>
</protein>